<keyword evidence="6" id="KW-0788">Thiol protease</keyword>
<dbReference type="SUPFAM" id="SSF54106">
    <property type="entry name" value="LysM domain"/>
    <property type="match status" value="1"/>
</dbReference>
<dbReference type="CDD" id="cd00118">
    <property type="entry name" value="LysM"/>
    <property type="match status" value="1"/>
</dbReference>
<protein>
    <submittedName>
        <fullName evidence="10">NlpC/P60 family protein</fullName>
    </submittedName>
</protein>
<dbReference type="PROSITE" id="PS51935">
    <property type="entry name" value="NLPC_P60"/>
    <property type="match status" value="1"/>
</dbReference>
<dbReference type="PROSITE" id="PS51782">
    <property type="entry name" value="LYSM"/>
    <property type="match status" value="1"/>
</dbReference>
<feature type="domain" description="LysM" evidence="8">
    <location>
        <begin position="28"/>
        <end position="71"/>
    </location>
</feature>
<evidence type="ECO:0000256" key="1">
    <source>
        <dbReference type="ARBA" id="ARBA00007074"/>
    </source>
</evidence>
<dbReference type="InterPro" id="IPR038765">
    <property type="entry name" value="Papain-like_cys_pep_sf"/>
</dbReference>
<comment type="similarity">
    <text evidence="1">Belongs to the peptidase C40 family.</text>
</comment>
<dbReference type="SUPFAM" id="SSF54001">
    <property type="entry name" value="Cysteine proteinases"/>
    <property type="match status" value="1"/>
</dbReference>
<dbReference type="EMBL" id="CP129118">
    <property type="protein sequence ID" value="WOV88307.1"/>
    <property type="molecule type" value="Genomic_DNA"/>
</dbReference>
<keyword evidence="11" id="KW-1185">Reference proteome</keyword>
<keyword evidence="3 7" id="KW-0732">Signal</keyword>
<dbReference type="InterPro" id="IPR051202">
    <property type="entry name" value="Peptidase_C40"/>
</dbReference>
<evidence type="ECO:0000256" key="7">
    <source>
        <dbReference type="SAM" id="SignalP"/>
    </source>
</evidence>
<dbReference type="InterPro" id="IPR018392">
    <property type="entry name" value="LysM"/>
</dbReference>
<dbReference type="PROSITE" id="PS51257">
    <property type="entry name" value="PROKAR_LIPOPROTEIN"/>
    <property type="match status" value="1"/>
</dbReference>
<feature type="signal peptide" evidence="7">
    <location>
        <begin position="1"/>
        <end position="25"/>
    </location>
</feature>
<dbReference type="Pfam" id="PF01476">
    <property type="entry name" value="LysM"/>
    <property type="match status" value="1"/>
</dbReference>
<evidence type="ECO:0000313" key="10">
    <source>
        <dbReference type="EMBL" id="WOV88307.1"/>
    </source>
</evidence>
<dbReference type="RefSeq" id="WP_317969217.1">
    <property type="nucleotide sequence ID" value="NZ_CP129118.1"/>
</dbReference>
<dbReference type="SMART" id="SM00257">
    <property type="entry name" value="LysM"/>
    <property type="match status" value="1"/>
</dbReference>
<evidence type="ECO:0000256" key="6">
    <source>
        <dbReference type="ARBA" id="ARBA00022807"/>
    </source>
</evidence>
<proteinExistence type="inferred from homology"/>
<evidence type="ECO:0000256" key="3">
    <source>
        <dbReference type="ARBA" id="ARBA00022729"/>
    </source>
</evidence>
<evidence type="ECO:0000259" key="9">
    <source>
        <dbReference type="PROSITE" id="PS51935"/>
    </source>
</evidence>
<keyword evidence="5" id="KW-0378">Hydrolase</keyword>
<organism evidence="10 11">
    <name type="scientific">Sporosarcina oncorhynchi</name>
    <dbReference type="NCBI Taxonomy" id="3056444"/>
    <lineage>
        <taxon>Bacteria</taxon>
        <taxon>Bacillati</taxon>
        <taxon>Bacillota</taxon>
        <taxon>Bacilli</taxon>
        <taxon>Bacillales</taxon>
        <taxon>Caryophanaceae</taxon>
        <taxon>Sporosarcina</taxon>
    </lineage>
</organism>
<accession>A0ABZ0L7T4</accession>
<dbReference type="PANTHER" id="PTHR47053">
    <property type="entry name" value="MUREIN DD-ENDOPEPTIDASE MEPH-RELATED"/>
    <property type="match status" value="1"/>
</dbReference>
<evidence type="ECO:0000313" key="11">
    <source>
        <dbReference type="Proteomes" id="UP001303902"/>
    </source>
</evidence>
<dbReference type="Proteomes" id="UP001303902">
    <property type="component" value="Chromosome"/>
</dbReference>
<sequence length="248" mass="27141">MKKGIFSVAASVLLAACIASGNAEAANDEYIVKTGDTLWKIASTHKLTVDELKGLNGLEKDSITISQKLIVKKSPSVKKNDKEVIQKSVTVTKQISSISEFKTPVANTDKPIITTLPSLSALALQTETVNIALPLVDTPYKWAGTTTEGFDCSGFIHYVFTNAGLDIQRLDTLGMYNNSTEVLEPVPGDLVFFENTYRKGISHAGIYLGEGQFIHAGTTKVEITKIDSVYWKDKFVGFTRFNQLQNVQ</sequence>
<feature type="chain" id="PRO_5046016664" evidence="7">
    <location>
        <begin position="26"/>
        <end position="248"/>
    </location>
</feature>
<evidence type="ECO:0000256" key="5">
    <source>
        <dbReference type="ARBA" id="ARBA00022801"/>
    </source>
</evidence>
<dbReference type="InterPro" id="IPR000064">
    <property type="entry name" value="NLP_P60_dom"/>
</dbReference>
<dbReference type="Gene3D" id="3.90.1720.10">
    <property type="entry name" value="endopeptidase domain like (from Nostoc punctiforme)"/>
    <property type="match status" value="1"/>
</dbReference>
<name>A0ABZ0L7T4_9BACL</name>
<evidence type="ECO:0000256" key="4">
    <source>
        <dbReference type="ARBA" id="ARBA00022737"/>
    </source>
</evidence>
<evidence type="ECO:0000259" key="8">
    <source>
        <dbReference type="PROSITE" id="PS51782"/>
    </source>
</evidence>
<feature type="domain" description="NlpC/P60" evidence="9">
    <location>
        <begin position="122"/>
        <end position="242"/>
    </location>
</feature>
<dbReference type="InterPro" id="IPR036779">
    <property type="entry name" value="LysM_dom_sf"/>
</dbReference>
<dbReference type="Pfam" id="PF00877">
    <property type="entry name" value="NLPC_P60"/>
    <property type="match status" value="1"/>
</dbReference>
<keyword evidence="4" id="KW-0677">Repeat</keyword>
<dbReference type="Gene3D" id="3.10.350.10">
    <property type="entry name" value="LysM domain"/>
    <property type="match status" value="1"/>
</dbReference>
<dbReference type="PANTHER" id="PTHR47053:SF1">
    <property type="entry name" value="MUREIN DD-ENDOPEPTIDASE MEPH-RELATED"/>
    <property type="match status" value="1"/>
</dbReference>
<gene>
    <name evidence="10" type="ORF">QWT69_04070</name>
</gene>
<keyword evidence="2" id="KW-0645">Protease</keyword>
<reference evidence="10 11" key="1">
    <citation type="submission" date="2023-06" db="EMBL/GenBank/DDBJ databases">
        <title>Sporosarcina sp. nov., isolated from Korean tranditional fermented seafood 'Jeotgal'.</title>
        <authorList>
            <person name="Yang A.I."/>
            <person name="Shin N.-R."/>
        </authorList>
    </citation>
    <scope>NUCLEOTIDE SEQUENCE [LARGE SCALE GENOMIC DNA]</scope>
    <source>
        <strain evidence="10 11">T2O-4</strain>
    </source>
</reference>
<evidence type="ECO:0000256" key="2">
    <source>
        <dbReference type="ARBA" id="ARBA00022670"/>
    </source>
</evidence>